<dbReference type="EC" id="2.1.1.222" evidence="5"/>
<keyword evidence="7" id="KW-1185">Reference proteome</keyword>
<sequence length="254" mass="26212">MKASEAPELAAKAASIDPREVALFGGIAGEWWDPKGSSKLLHAINPVRLGYIRARALDHFGRDPTARSPFAELRALDVGCGGGLLCEPLARMGFATTGLDAAPENVAVATAHAAAMGVDVSYRSGSAEALAAELPGSFDLVTCLEVVEHVADLGAFLSALSALLAPGGLLVFSTPNRTPQSYAVLIVGAERVLKSIPEGAHDWNKFLTPEELTAALAKAGLKVRETTGLGYALGRGFAIGGDMSINYIGTATAA</sequence>
<reference evidence="7" key="1">
    <citation type="journal article" date="2019" name="Int. J. Syst. Evol. Microbiol.">
        <title>The Global Catalogue of Microorganisms (GCM) 10K type strain sequencing project: providing services to taxonomists for standard genome sequencing and annotation.</title>
        <authorList>
            <consortium name="The Broad Institute Genomics Platform"/>
            <consortium name="The Broad Institute Genome Sequencing Center for Infectious Disease"/>
            <person name="Wu L."/>
            <person name="Ma J."/>
        </authorList>
    </citation>
    <scope>NUCLEOTIDE SEQUENCE [LARGE SCALE GENOMIC DNA]</scope>
    <source>
        <strain evidence="7">KCTC 42644</strain>
    </source>
</reference>
<proteinExistence type="inferred from homology"/>
<dbReference type="Gene3D" id="3.40.50.150">
    <property type="entry name" value="Vaccinia Virus protein VP39"/>
    <property type="match status" value="1"/>
</dbReference>
<dbReference type="Pfam" id="PF13489">
    <property type="entry name" value="Methyltransf_23"/>
    <property type="match status" value="1"/>
</dbReference>
<dbReference type="InterPro" id="IPR010233">
    <property type="entry name" value="UbiG_MeTrfase"/>
</dbReference>
<evidence type="ECO:0000256" key="5">
    <source>
        <dbReference type="HAMAP-Rule" id="MF_00472"/>
    </source>
</evidence>
<protein>
    <recommendedName>
        <fullName evidence="5">Ubiquinone biosynthesis O-methyltransferase</fullName>
    </recommendedName>
    <alternativeName>
        <fullName evidence="5">2-polyprenyl-6-hydroxyphenol methylase</fullName>
        <ecNumber evidence="5">2.1.1.222</ecNumber>
    </alternativeName>
    <alternativeName>
        <fullName evidence="5">3-demethylubiquinone 3-O-methyltransferase</fullName>
        <ecNumber evidence="5">2.1.1.64</ecNumber>
    </alternativeName>
</protein>
<dbReference type="GO" id="GO:0032259">
    <property type="term" value="P:methylation"/>
    <property type="evidence" value="ECO:0007669"/>
    <property type="project" value="UniProtKB-KW"/>
</dbReference>
<gene>
    <name evidence="5 6" type="primary">ubiG</name>
    <name evidence="6" type="ORF">ACFOMD_08590</name>
</gene>
<comment type="catalytic activity">
    <reaction evidence="5">
        <text>a 3-demethylubiquinol + S-adenosyl-L-methionine = a ubiquinol + S-adenosyl-L-homocysteine + H(+)</text>
        <dbReference type="Rhea" id="RHEA:44380"/>
        <dbReference type="Rhea" id="RHEA-COMP:9566"/>
        <dbReference type="Rhea" id="RHEA-COMP:10914"/>
        <dbReference type="ChEBI" id="CHEBI:15378"/>
        <dbReference type="ChEBI" id="CHEBI:17976"/>
        <dbReference type="ChEBI" id="CHEBI:57856"/>
        <dbReference type="ChEBI" id="CHEBI:59789"/>
        <dbReference type="ChEBI" id="CHEBI:84422"/>
        <dbReference type="EC" id="2.1.1.64"/>
    </reaction>
</comment>
<dbReference type="NCBIfam" id="TIGR01983">
    <property type="entry name" value="UbiG"/>
    <property type="match status" value="1"/>
</dbReference>
<dbReference type="GO" id="GO:0102208">
    <property type="term" value="F:2-polyprenyl-6-hydroxyphenol methylase activity"/>
    <property type="evidence" value="ECO:0007669"/>
    <property type="project" value="UniProtKB-EC"/>
</dbReference>
<dbReference type="PANTHER" id="PTHR43464">
    <property type="entry name" value="METHYLTRANSFERASE"/>
    <property type="match status" value="1"/>
</dbReference>
<feature type="binding site" evidence="5">
    <location>
        <position position="144"/>
    </location>
    <ligand>
        <name>S-adenosyl-L-methionine</name>
        <dbReference type="ChEBI" id="CHEBI:59789"/>
    </ligand>
</feature>
<comment type="catalytic activity">
    <reaction evidence="5">
        <text>a 3-(all-trans-polyprenyl)benzene-1,2-diol + S-adenosyl-L-methionine = a 2-methoxy-6-(all-trans-polyprenyl)phenol + S-adenosyl-L-homocysteine + H(+)</text>
        <dbReference type="Rhea" id="RHEA:31411"/>
        <dbReference type="Rhea" id="RHEA-COMP:9550"/>
        <dbReference type="Rhea" id="RHEA-COMP:9551"/>
        <dbReference type="ChEBI" id="CHEBI:15378"/>
        <dbReference type="ChEBI" id="CHEBI:57856"/>
        <dbReference type="ChEBI" id="CHEBI:59789"/>
        <dbReference type="ChEBI" id="CHEBI:62729"/>
        <dbReference type="ChEBI" id="CHEBI:62731"/>
        <dbReference type="EC" id="2.1.1.222"/>
    </reaction>
</comment>
<dbReference type="Proteomes" id="UP001595615">
    <property type="component" value="Unassembled WGS sequence"/>
</dbReference>
<keyword evidence="4 5" id="KW-0949">S-adenosyl-L-methionine</keyword>
<dbReference type="EC" id="2.1.1.64" evidence="5"/>
<evidence type="ECO:0000313" key="7">
    <source>
        <dbReference type="Proteomes" id="UP001595615"/>
    </source>
</evidence>
<evidence type="ECO:0000256" key="2">
    <source>
        <dbReference type="ARBA" id="ARBA00022679"/>
    </source>
</evidence>
<evidence type="ECO:0000256" key="4">
    <source>
        <dbReference type="ARBA" id="ARBA00022691"/>
    </source>
</evidence>
<keyword evidence="3 5" id="KW-0831">Ubiquinone biosynthesis</keyword>
<keyword evidence="2 5" id="KW-0808">Transferase</keyword>
<feature type="binding site" evidence="5">
    <location>
        <position position="48"/>
    </location>
    <ligand>
        <name>S-adenosyl-L-methionine</name>
        <dbReference type="ChEBI" id="CHEBI:59789"/>
    </ligand>
</feature>
<evidence type="ECO:0000256" key="3">
    <source>
        <dbReference type="ARBA" id="ARBA00022688"/>
    </source>
</evidence>
<feature type="binding site" evidence="5">
    <location>
        <position position="100"/>
    </location>
    <ligand>
        <name>S-adenosyl-L-methionine</name>
        <dbReference type="ChEBI" id="CHEBI:59789"/>
    </ligand>
</feature>
<dbReference type="CDD" id="cd02440">
    <property type="entry name" value="AdoMet_MTases"/>
    <property type="match status" value="1"/>
</dbReference>
<organism evidence="6 7">
    <name type="scientific">Sphingoaurantiacus capsulatus</name>
    <dbReference type="NCBI Taxonomy" id="1771310"/>
    <lineage>
        <taxon>Bacteria</taxon>
        <taxon>Pseudomonadati</taxon>
        <taxon>Pseudomonadota</taxon>
        <taxon>Alphaproteobacteria</taxon>
        <taxon>Sphingomonadales</taxon>
        <taxon>Sphingosinicellaceae</taxon>
        <taxon>Sphingoaurantiacus</taxon>
    </lineage>
</organism>
<accession>A0ABV7XB05</accession>
<comment type="pathway">
    <text evidence="5">Cofactor biosynthesis; ubiquinone biosynthesis.</text>
</comment>
<keyword evidence="1 5" id="KW-0489">Methyltransferase</keyword>
<dbReference type="GO" id="GO:0061542">
    <property type="term" value="F:3-demethylubiquinol 3-O-methyltransferase activity"/>
    <property type="evidence" value="ECO:0007669"/>
    <property type="project" value="UniProtKB-EC"/>
</dbReference>
<evidence type="ECO:0000313" key="6">
    <source>
        <dbReference type="EMBL" id="MFC3712625.1"/>
    </source>
</evidence>
<comment type="function">
    <text evidence="5">O-methyltransferase that catalyzes the 2 O-methylation steps in the ubiquinone biosynthetic pathway.</text>
</comment>
<comment type="similarity">
    <text evidence="5">Belongs to the methyltransferase superfamily. UbiG/COQ3 family.</text>
</comment>
<feature type="binding site" evidence="5">
    <location>
        <position position="79"/>
    </location>
    <ligand>
        <name>S-adenosyl-L-methionine</name>
        <dbReference type="ChEBI" id="CHEBI:59789"/>
    </ligand>
</feature>
<dbReference type="RefSeq" id="WP_380859877.1">
    <property type="nucleotide sequence ID" value="NZ_JBHRXV010000006.1"/>
</dbReference>
<dbReference type="PANTHER" id="PTHR43464:SF19">
    <property type="entry name" value="UBIQUINONE BIOSYNTHESIS O-METHYLTRANSFERASE, MITOCHONDRIAL"/>
    <property type="match status" value="1"/>
</dbReference>
<dbReference type="EMBL" id="JBHRXV010000006">
    <property type="protein sequence ID" value="MFC3712625.1"/>
    <property type="molecule type" value="Genomic_DNA"/>
</dbReference>
<evidence type="ECO:0000256" key="1">
    <source>
        <dbReference type="ARBA" id="ARBA00022603"/>
    </source>
</evidence>
<name>A0ABV7XB05_9SPHN</name>
<comment type="caution">
    <text evidence="6">The sequence shown here is derived from an EMBL/GenBank/DDBJ whole genome shotgun (WGS) entry which is preliminary data.</text>
</comment>
<dbReference type="HAMAP" id="MF_00472">
    <property type="entry name" value="UbiG"/>
    <property type="match status" value="1"/>
</dbReference>
<dbReference type="InterPro" id="IPR029063">
    <property type="entry name" value="SAM-dependent_MTases_sf"/>
</dbReference>
<dbReference type="SUPFAM" id="SSF53335">
    <property type="entry name" value="S-adenosyl-L-methionine-dependent methyltransferases"/>
    <property type="match status" value="1"/>
</dbReference>